<dbReference type="Proteomes" id="UP000540685">
    <property type="component" value="Unassembled WGS sequence"/>
</dbReference>
<comment type="caution">
    <text evidence="1">The sequence shown here is derived from an EMBL/GenBank/DDBJ whole genome shotgun (WGS) entry which is preliminary data.</text>
</comment>
<protein>
    <submittedName>
        <fullName evidence="1">Uncharacterized protein</fullName>
    </submittedName>
</protein>
<accession>A0A7W9II15</accession>
<sequence length="267" mass="30553">MTLRTTAHDVLDLFNVTPQTRQALADWRATPAKMYTVVPFVEAHETSFVYQLGPGDVEHVCRTTDHALGEVKRANAERVRAIVDWHPDFAFMHVLHYTVEATRELPTWQRFNEFAHDDPQANSMLWRPAQEEVQRVTSSFGISRTIVRDAMRWRVGNAYYSFLREVYVVTHLRAAGLDVRVHPLADALFRVDFWCGRTACSLLVQNSKFHKDDQGRKRQTSELLSGATPPFQFHKIQLEKASKFGVVHLPSAEQVKIAAQQLRATAL</sequence>
<dbReference type="AlphaFoldDB" id="A0A7W9II15"/>
<reference evidence="1 2" key="1">
    <citation type="submission" date="2020-08" db="EMBL/GenBank/DDBJ databases">
        <title>Sequencing the genomes of 1000 actinobacteria strains.</title>
        <authorList>
            <person name="Klenk H.-P."/>
        </authorList>
    </citation>
    <scope>NUCLEOTIDE SEQUENCE [LARGE SCALE GENOMIC DNA]</scope>
    <source>
        <strain evidence="1 2">DSM 46887</strain>
    </source>
</reference>
<proteinExistence type="predicted"/>
<dbReference type="RefSeq" id="WP_184547134.1">
    <property type="nucleotide sequence ID" value="NZ_JACHMP010000001.1"/>
</dbReference>
<organism evidence="1 2">
    <name type="scientific">Streptosporangium becharense</name>
    <dbReference type="NCBI Taxonomy" id="1816182"/>
    <lineage>
        <taxon>Bacteria</taxon>
        <taxon>Bacillati</taxon>
        <taxon>Actinomycetota</taxon>
        <taxon>Actinomycetes</taxon>
        <taxon>Streptosporangiales</taxon>
        <taxon>Streptosporangiaceae</taxon>
        <taxon>Streptosporangium</taxon>
    </lineage>
</organism>
<keyword evidence="2" id="KW-1185">Reference proteome</keyword>
<name>A0A7W9II15_9ACTN</name>
<evidence type="ECO:0000313" key="2">
    <source>
        <dbReference type="Proteomes" id="UP000540685"/>
    </source>
</evidence>
<gene>
    <name evidence="1" type="ORF">F4562_004013</name>
</gene>
<evidence type="ECO:0000313" key="1">
    <source>
        <dbReference type="EMBL" id="MBB5820951.1"/>
    </source>
</evidence>
<dbReference type="EMBL" id="JACHMP010000001">
    <property type="protein sequence ID" value="MBB5820951.1"/>
    <property type="molecule type" value="Genomic_DNA"/>
</dbReference>